<evidence type="ECO:0000256" key="10">
    <source>
        <dbReference type="ARBA" id="ARBA00023136"/>
    </source>
</evidence>
<dbReference type="InterPro" id="IPR005821">
    <property type="entry name" value="Ion_trans_dom"/>
</dbReference>
<dbReference type="InterPro" id="IPR003938">
    <property type="entry name" value="K_chnl_volt-dep_EAG/ELK/ERG"/>
</dbReference>
<protein>
    <submittedName>
        <fullName evidence="18">(African queen) hypothetical protein</fullName>
    </submittedName>
</protein>
<feature type="compositionally biased region" description="Low complexity" evidence="14">
    <location>
        <begin position="760"/>
        <end position="776"/>
    </location>
</feature>
<feature type="transmembrane region" description="Helical" evidence="15">
    <location>
        <begin position="490"/>
        <end position="514"/>
    </location>
</feature>
<evidence type="ECO:0000259" key="17">
    <source>
        <dbReference type="PROSITE" id="PS50113"/>
    </source>
</evidence>
<dbReference type="AlphaFoldDB" id="A0A8J2R9I7"/>
<dbReference type="PRINTS" id="PR01463">
    <property type="entry name" value="EAGCHANLFMLY"/>
</dbReference>
<dbReference type="CDD" id="cd00130">
    <property type="entry name" value="PAS"/>
    <property type="match status" value="1"/>
</dbReference>
<dbReference type="InterPro" id="IPR014710">
    <property type="entry name" value="RmlC-like_jellyroll"/>
</dbReference>
<evidence type="ECO:0000256" key="5">
    <source>
        <dbReference type="ARBA" id="ARBA00022826"/>
    </source>
</evidence>
<evidence type="ECO:0000256" key="15">
    <source>
        <dbReference type="SAM" id="Phobius"/>
    </source>
</evidence>
<comment type="catalytic activity">
    <reaction evidence="13">
        <text>K(+)(in) = K(+)(out)</text>
        <dbReference type="Rhea" id="RHEA:29463"/>
        <dbReference type="ChEBI" id="CHEBI:29103"/>
    </reaction>
</comment>
<dbReference type="NCBIfam" id="TIGR00229">
    <property type="entry name" value="sensory_box"/>
    <property type="match status" value="1"/>
</dbReference>
<evidence type="ECO:0000256" key="2">
    <source>
        <dbReference type="ARBA" id="ARBA00022448"/>
    </source>
</evidence>
<keyword evidence="19" id="KW-1185">Reference proteome</keyword>
<feature type="transmembrane region" description="Helical" evidence="15">
    <location>
        <begin position="400"/>
        <end position="424"/>
    </location>
</feature>
<feature type="region of interest" description="Disordered" evidence="14">
    <location>
        <begin position="734"/>
        <end position="789"/>
    </location>
</feature>
<dbReference type="FunFam" id="2.60.120.10:FF:000097">
    <property type="entry name" value="Eag-like K[+] channel, isoform B"/>
    <property type="match status" value="1"/>
</dbReference>
<keyword evidence="12" id="KW-0407">Ion channel</keyword>
<evidence type="ECO:0000256" key="3">
    <source>
        <dbReference type="ARBA" id="ARBA00022538"/>
    </source>
</evidence>
<evidence type="ECO:0000256" key="1">
    <source>
        <dbReference type="ARBA" id="ARBA00004141"/>
    </source>
</evidence>
<feature type="region of interest" description="Disordered" evidence="14">
    <location>
        <begin position="970"/>
        <end position="1020"/>
    </location>
</feature>
<dbReference type="SUPFAM" id="SSF51206">
    <property type="entry name" value="cAMP-binding domain-like"/>
    <property type="match status" value="1"/>
</dbReference>
<keyword evidence="8 15" id="KW-1133">Transmembrane helix</keyword>
<feature type="compositionally biased region" description="Basic and acidic residues" evidence="14">
    <location>
        <begin position="997"/>
        <end position="1017"/>
    </location>
</feature>
<dbReference type="Gene3D" id="3.30.450.20">
    <property type="entry name" value="PAS domain"/>
    <property type="match status" value="1"/>
</dbReference>
<dbReference type="InterPro" id="IPR001610">
    <property type="entry name" value="PAC"/>
</dbReference>
<sequence length="1054" mass="118642">MPVRKGLLAPQNTFLDTIATRFDGTHSNFVLGNAQVPCYPIVYCSDGFCELTGWARAHIMQKGCACKFLHGPDTMEEHRHEIDTALDSKHELKLELIFYKKNGTPFWCLLDIVPIKNEKREVVLFLASFKDITNTKMAAMNTNEDFDSGAAVRPSAGVVTLALSPFVPAAALLGARFRAESSCLLPDPNGNLDPEAPSPANMGRRRSRAVLYQLSGHYKPDKMKTKLKLNNVSKNLLHSSDPPLPEYKTSAIKKSRFIISHYGIFKTFWDWLILIATFYVAVVVPYNASFVDEGHPRISVTSDVVVEALFIIDIVLNFRTTFVSKKGEVVSDSKAIALNYIRTWFVVDLLAALPFDLLYASDVYSGTESTHGNVHLVKLTRLLRLARLLQKMDRYSQYSALILTLLMLSFTLVAHWLACIWFIIAEKEIQHHRNESWDLGWINNLAERLKVPIMNISHSESYVTALYFTCSSLTSVGFGNVSANTLPEKIFSILTMLVGALMHAVVFGNVTAIIQRMYSRRSMYQSKWRDLKDFLTINQVPKELKQRMQDYFQTMWSLNHGIDIHETLKEFPEELRGDVSLHLHREILSLPIFESASQGCLKLLSLHIRNNFCAPGEYLVHKGDALTYIHYICNGSMEVMQNDMVVAILGKGDLVGCDMNTHLQVHNGSGTSQSNNPDVVVKSSSDVKALTYCDLKCINMVGLGEVLRLYPEYQQEFVHDILHDLTYNLREGYEAEQEEGNGHPSLTLPSISEDDENAAEENALSPKKPLLSSSSPRHTKFRTDGQPRLSHRELRERIERQRSVATPKITRADSLEGLNLEMHNTRSSVDRLDTQVSSLHHDVAALSMEVRNAIQALQEMTGPVWHAAHSNPNLQWNTPPNQLARSCSHPPDVFCWDQQERPLSPERPKINRSTQTEPFLHCVTQYILEHPATVMLLLGLDPMANLAPVIPPAVEYYDTRSRRPSGLEQIIESENGSQTPSSSASDKGEAANSPIGSEKELDLQTDKVRPLDKDRNLNLKRNRYSASDICEVSERLLPSRASPSTYSLKNNDKS</sequence>
<evidence type="ECO:0000256" key="13">
    <source>
        <dbReference type="ARBA" id="ARBA00034430"/>
    </source>
</evidence>
<feature type="compositionally biased region" description="Polar residues" evidence="14">
    <location>
        <begin position="1041"/>
        <end position="1054"/>
    </location>
</feature>
<dbReference type="PROSITE" id="PS50113">
    <property type="entry name" value="PAC"/>
    <property type="match status" value="1"/>
</dbReference>
<keyword evidence="6" id="KW-0851">Voltage-gated channel</keyword>
<keyword evidence="9" id="KW-0406">Ion transport</keyword>
<evidence type="ECO:0000256" key="11">
    <source>
        <dbReference type="ARBA" id="ARBA00023180"/>
    </source>
</evidence>
<dbReference type="InterPro" id="IPR018490">
    <property type="entry name" value="cNMP-bd_dom_sf"/>
</dbReference>
<comment type="subcellular location">
    <subcellularLocation>
        <location evidence="1">Membrane</location>
        <topology evidence="1">Multi-pass membrane protein</topology>
    </subcellularLocation>
</comment>
<dbReference type="Gene3D" id="1.10.1200.260">
    <property type="match status" value="1"/>
</dbReference>
<dbReference type="EMBL" id="CAKASE010000083">
    <property type="protein sequence ID" value="CAG9585594.1"/>
    <property type="molecule type" value="Genomic_DNA"/>
</dbReference>
<dbReference type="InterPro" id="IPR000595">
    <property type="entry name" value="cNMP-bd_dom"/>
</dbReference>
<gene>
    <name evidence="18" type="ORF">DCHRY22_LOCUS15974</name>
</gene>
<dbReference type="InterPro" id="IPR050818">
    <property type="entry name" value="KCNH_animal-type"/>
</dbReference>
<dbReference type="Pfam" id="PF00520">
    <property type="entry name" value="Ion_trans"/>
    <property type="match status" value="1"/>
</dbReference>
<dbReference type="SUPFAM" id="SSF81324">
    <property type="entry name" value="Voltage-gated potassium channels"/>
    <property type="match status" value="1"/>
</dbReference>
<evidence type="ECO:0000313" key="18">
    <source>
        <dbReference type="EMBL" id="CAG9585594.1"/>
    </source>
</evidence>
<dbReference type="OrthoDB" id="432483at2759"/>
<dbReference type="InterPro" id="IPR000014">
    <property type="entry name" value="PAS"/>
</dbReference>
<reference evidence="18" key="1">
    <citation type="submission" date="2021-09" db="EMBL/GenBank/DDBJ databases">
        <authorList>
            <person name="Martin H S."/>
        </authorList>
    </citation>
    <scope>NUCLEOTIDE SEQUENCE</scope>
</reference>
<comment type="caution">
    <text evidence="18">The sequence shown here is derived from an EMBL/GenBank/DDBJ whole genome shotgun (WGS) entry which is preliminary data.</text>
</comment>
<feature type="compositionally biased region" description="Polar residues" evidence="14">
    <location>
        <begin position="972"/>
        <end position="985"/>
    </location>
</feature>
<accession>A0A8J2R9I7</accession>
<dbReference type="InterPro" id="IPR000700">
    <property type="entry name" value="PAS-assoc_C"/>
</dbReference>
<evidence type="ECO:0000256" key="6">
    <source>
        <dbReference type="ARBA" id="ARBA00022882"/>
    </source>
</evidence>
<evidence type="ECO:0000259" key="16">
    <source>
        <dbReference type="PROSITE" id="PS50042"/>
    </source>
</evidence>
<dbReference type="SMART" id="SM00100">
    <property type="entry name" value="cNMP"/>
    <property type="match status" value="1"/>
</dbReference>
<dbReference type="GO" id="GO:0005886">
    <property type="term" value="C:plasma membrane"/>
    <property type="evidence" value="ECO:0007669"/>
    <property type="project" value="TreeGrafter"/>
</dbReference>
<evidence type="ECO:0000256" key="4">
    <source>
        <dbReference type="ARBA" id="ARBA00022692"/>
    </source>
</evidence>
<dbReference type="PANTHER" id="PTHR10217:SF637">
    <property type="entry name" value="EAG-LIKE K[+] CHANNEL, ISOFORM A"/>
    <property type="match status" value="1"/>
</dbReference>
<evidence type="ECO:0000256" key="9">
    <source>
        <dbReference type="ARBA" id="ARBA00023065"/>
    </source>
</evidence>
<keyword evidence="2" id="KW-0813">Transport</keyword>
<dbReference type="Gene3D" id="1.10.287.70">
    <property type="match status" value="1"/>
</dbReference>
<feature type="domain" description="Cyclic nucleotide-binding" evidence="16">
    <location>
        <begin position="592"/>
        <end position="656"/>
    </location>
</feature>
<proteinExistence type="predicted"/>
<keyword evidence="10 15" id="KW-0472">Membrane</keyword>
<dbReference type="InterPro" id="IPR035965">
    <property type="entry name" value="PAS-like_dom_sf"/>
</dbReference>
<dbReference type="GO" id="GO:0005249">
    <property type="term" value="F:voltage-gated potassium channel activity"/>
    <property type="evidence" value="ECO:0007669"/>
    <property type="project" value="InterPro"/>
</dbReference>
<dbReference type="Proteomes" id="UP000789524">
    <property type="component" value="Unassembled WGS sequence"/>
</dbReference>
<keyword evidence="5" id="KW-0631">Potassium channel</keyword>
<dbReference type="PROSITE" id="PS50042">
    <property type="entry name" value="CNMP_BINDING_3"/>
    <property type="match status" value="1"/>
</dbReference>
<evidence type="ECO:0000256" key="8">
    <source>
        <dbReference type="ARBA" id="ARBA00022989"/>
    </source>
</evidence>
<feature type="domain" description="PAC" evidence="17">
    <location>
        <begin position="92"/>
        <end position="144"/>
    </location>
</feature>
<dbReference type="PRINTS" id="PR01465">
    <property type="entry name" value="ELKCHANNEL"/>
</dbReference>
<keyword evidence="3" id="KW-0633">Potassium transport</keyword>
<keyword evidence="7" id="KW-0630">Potassium</keyword>
<dbReference type="SMART" id="SM00086">
    <property type="entry name" value="PAC"/>
    <property type="match status" value="1"/>
</dbReference>
<feature type="transmembrane region" description="Helical" evidence="15">
    <location>
        <begin position="268"/>
        <end position="286"/>
    </location>
</feature>
<keyword evidence="11" id="KW-0325">Glycoprotein</keyword>
<evidence type="ECO:0000313" key="19">
    <source>
        <dbReference type="Proteomes" id="UP000789524"/>
    </source>
</evidence>
<dbReference type="PANTHER" id="PTHR10217">
    <property type="entry name" value="VOLTAGE AND LIGAND GATED POTASSIUM CHANNEL"/>
    <property type="match status" value="1"/>
</dbReference>
<dbReference type="FunFam" id="3.30.450.20:FF:000001">
    <property type="entry name" value="Potassium voltage-gated channel subfamily H member 7"/>
    <property type="match status" value="1"/>
</dbReference>
<organism evidence="18 19">
    <name type="scientific">Danaus chrysippus</name>
    <name type="common">African queen</name>
    <dbReference type="NCBI Taxonomy" id="151541"/>
    <lineage>
        <taxon>Eukaryota</taxon>
        <taxon>Metazoa</taxon>
        <taxon>Ecdysozoa</taxon>
        <taxon>Arthropoda</taxon>
        <taxon>Hexapoda</taxon>
        <taxon>Insecta</taxon>
        <taxon>Pterygota</taxon>
        <taxon>Neoptera</taxon>
        <taxon>Endopterygota</taxon>
        <taxon>Lepidoptera</taxon>
        <taxon>Glossata</taxon>
        <taxon>Ditrysia</taxon>
        <taxon>Papilionoidea</taxon>
        <taxon>Nymphalidae</taxon>
        <taxon>Danainae</taxon>
        <taxon>Danaini</taxon>
        <taxon>Danaina</taxon>
        <taxon>Danaus</taxon>
        <taxon>Anosia</taxon>
    </lineage>
</organism>
<evidence type="ECO:0000256" key="7">
    <source>
        <dbReference type="ARBA" id="ARBA00022958"/>
    </source>
</evidence>
<evidence type="ECO:0000256" key="12">
    <source>
        <dbReference type="ARBA" id="ARBA00023303"/>
    </source>
</evidence>
<dbReference type="Pfam" id="PF13426">
    <property type="entry name" value="PAS_9"/>
    <property type="match status" value="1"/>
</dbReference>
<dbReference type="FunFam" id="1.10.287.70:FF:000145">
    <property type="entry name" value="Eag-like K[+] channel, isoform B"/>
    <property type="match status" value="1"/>
</dbReference>
<evidence type="ECO:0000256" key="14">
    <source>
        <dbReference type="SAM" id="MobiDB-lite"/>
    </source>
</evidence>
<dbReference type="GO" id="GO:0034702">
    <property type="term" value="C:monoatomic ion channel complex"/>
    <property type="evidence" value="ECO:0007669"/>
    <property type="project" value="UniProtKB-KW"/>
</dbReference>
<feature type="region of interest" description="Disordered" evidence="14">
    <location>
        <begin position="1035"/>
        <end position="1054"/>
    </location>
</feature>
<dbReference type="GO" id="GO:0042391">
    <property type="term" value="P:regulation of membrane potential"/>
    <property type="evidence" value="ECO:0007669"/>
    <property type="project" value="TreeGrafter"/>
</dbReference>
<dbReference type="SUPFAM" id="SSF55785">
    <property type="entry name" value="PYP-like sensor domain (PAS domain)"/>
    <property type="match status" value="1"/>
</dbReference>
<dbReference type="Gene3D" id="2.60.120.10">
    <property type="entry name" value="Jelly Rolls"/>
    <property type="match status" value="1"/>
</dbReference>
<name>A0A8J2R9I7_9NEOP</name>
<dbReference type="InterPro" id="IPR003950">
    <property type="entry name" value="K_chnl_volt-dep_ELK"/>
</dbReference>
<keyword evidence="4 15" id="KW-0812">Transmembrane</keyword>
<dbReference type="CDD" id="cd00038">
    <property type="entry name" value="CAP_ED"/>
    <property type="match status" value="1"/>
</dbReference>